<feature type="region of interest" description="Disordered" evidence="1">
    <location>
        <begin position="524"/>
        <end position="548"/>
    </location>
</feature>
<sequence length="1077" mass="121933">MGKLSLNPFSKKGGSSETNCPGSSQNYSENTEIDRPALNPSKKVTSPTIGSMKSAKETVKALGQAFFSPRTKAGTSSVISSDQQAQMGVFLQARGDISNGKQPTVPQPADEDNTNGVLRIAAPELPPFLPQPNGDSLEQFCNNLRDEIKSDKAKIEDIHQGRDLDANTYKTLDAFLGRVATLRTVYRYVVEWIVQSFGRNGHDSRGPYDGMMISSDQLKRFGADLDEIARYLKELEGFCYERLIILDDGNVVIAEAEGGAREIEPQAARCGVTTEDGPGLLQSDEYDEEYEESDPREKPGHHLELRKAYVVDYVSRLRKSGAGGPGLEKADQEAASRALESEINRRFAQGGSTHPLLLEASANPDTLTPSKELGLLCFVVSNPERVGKHRPPALLYVWEVMKRRGHKPFTHLDGEVWMWAYVTWLESLRYKECSKGCADPSLSITCHHVVEKDGQDQHLSNGFSMFLTAELEKARKPYASILMDHETVMKTTVTDYEILQRHEEANSFVWKQLVEHGFHFPFDHEGSGSISDDMEGSDTDTPRSTTDVNTPLASVEIHQSPGKAVTMVDHDTAKSSATNTRTVETTDTDAQARPTSTAAKTKIQQSTPAPRMLHDLVIEAVCVKARQKAAILSSNLLGGLIGSEGKDAKELYEFFENFSVARMFYYSVFYHTPEFFKTEAGPFSLQTLKAYSEELDSMQTFICTTVEFMRGQLSPFWNNPRYFEKERYAEARYVRQYIREVCAELLTTSEREQYETAVQSIAAKALLAENDSTIGVNSDRNVEQPSLLRCLGKVLRKPVPILDTQPYRTRVFPMPHQNNESKVLIELRAQILWDNAVLVAEPYDRRITLLKPIFERLYQYEVDFIAKLDRWHAFKTRESELQITEAQLKLGLSFIDFQMQFLEERCFGDVSGLFVDRADSFIGNAWHGSAWPEDTEEQVKAAWSDGKRPRPKNEFVLKPIPTFMKQHMQLLQEYLPGGCREYYRLEKQRLEGFPDEVQRMKVAKGKLRKQLNEKRRNNPQVQNLSEFEFESLKKAEYAHLEMKNKDGLKGLEIKSGDLRRRRDSRIEALGLTRKLKL</sequence>
<feature type="compositionally biased region" description="Polar residues" evidence="1">
    <location>
        <begin position="13"/>
        <end position="30"/>
    </location>
</feature>
<dbReference type="Proteomes" id="UP000275078">
    <property type="component" value="Unassembled WGS sequence"/>
</dbReference>
<organism evidence="2 3">
    <name type="scientific">Ascobolus immersus RN42</name>
    <dbReference type="NCBI Taxonomy" id="1160509"/>
    <lineage>
        <taxon>Eukaryota</taxon>
        <taxon>Fungi</taxon>
        <taxon>Dikarya</taxon>
        <taxon>Ascomycota</taxon>
        <taxon>Pezizomycotina</taxon>
        <taxon>Pezizomycetes</taxon>
        <taxon>Pezizales</taxon>
        <taxon>Ascobolaceae</taxon>
        <taxon>Ascobolus</taxon>
    </lineage>
</organism>
<gene>
    <name evidence="2" type="ORF">BJ508DRAFT_366542</name>
</gene>
<dbReference type="EMBL" id="ML119809">
    <property type="protein sequence ID" value="RPA73831.1"/>
    <property type="molecule type" value="Genomic_DNA"/>
</dbReference>
<evidence type="ECO:0000313" key="2">
    <source>
        <dbReference type="EMBL" id="RPA73831.1"/>
    </source>
</evidence>
<feature type="region of interest" description="Disordered" evidence="1">
    <location>
        <begin position="573"/>
        <end position="606"/>
    </location>
</feature>
<feature type="region of interest" description="Disordered" evidence="1">
    <location>
        <begin position="1"/>
        <end position="51"/>
    </location>
</feature>
<protein>
    <submittedName>
        <fullName evidence="2">Uncharacterized protein</fullName>
    </submittedName>
</protein>
<feature type="compositionally biased region" description="Polar residues" evidence="1">
    <location>
        <begin position="42"/>
        <end position="51"/>
    </location>
</feature>
<accession>A0A3N4HP64</accession>
<evidence type="ECO:0000256" key="1">
    <source>
        <dbReference type="SAM" id="MobiDB-lite"/>
    </source>
</evidence>
<reference evidence="2 3" key="1">
    <citation type="journal article" date="2018" name="Nat. Ecol. Evol.">
        <title>Pezizomycetes genomes reveal the molecular basis of ectomycorrhizal truffle lifestyle.</title>
        <authorList>
            <person name="Murat C."/>
            <person name="Payen T."/>
            <person name="Noel B."/>
            <person name="Kuo A."/>
            <person name="Morin E."/>
            <person name="Chen J."/>
            <person name="Kohler A."/>
            <person name="Krizsan K."/>
            <person name="Balestrini R."/>
            <person name="Da Silva C."/>
            <person name="Montanini B."/>
            <person name="Hainaut M."/>
            <person name="Levati E."/>
            <person name="Barry K.W."/>
            <person name="Belfiori B."/>
            <person name="Cichocki N."/>
            <person name="Clum A."/>
            <person name="Dockter R.B."/>
            <person name="Fauchery L."/>
            <person name="Guy J."/>
            <person name="Iotti M."/>
            <person name="Le Tacon F."/>
            <person name="Lindquist E.A."/>
            <person name="Lipzen A."/>
            <person name="Malagnac F."/>
            <person name="Mello A."/>
            <person name="Molinier V."/>
            <person name="Miyauchi S."/>
            <person name="Poulain J."/>
            <person name="Riccioni C."/>
            <person name="Rubini A."/>
            <person name="Sitrit Y."/>
            <person name="Splivallo R."/>
            <person name="Traeger S."/>
            <person name="Wang M."/>
            <person name="Zifcakova L."/>
            <person name="Wipf D."/>
            <person name="Zambonelli A."/>
            <person name="Paolocci F."/>
            <person name="Nowrousian M."/>
            <person name="Ottonello S."/>
            <person name="Baldrian P."/>
            <person name="Spatafora J.W."/>
            <person name="Henrissat B."/>
            <person name="Nagy L.G."/>
            <person name="Aury J.M."/>
            <person name="Wincker P."/>
            <person name="Grigoriev I.V."/>
            <person name="Bonfante P."/>
            <person name="Martin F.M."/>
        </authorList>
    </citation>
    <scope>NUCLEOTIDE SEQUENCE [LARGE SCALE GENOMIC DNA]</scope>
    <source>
        <strain evidence="2 3">RN42</strain>
    </source>
</reference>
<evidence type="ECO:0000313" key="3">
    <source>
        <dbReference type="Proteomes" id="UP000275078"/>
    </source>
</evidence>
<name>A0A3N4HP64_ASCIM</name>
<keyword evidence="3" id="KW-1185">Reference proteome</keyword>
<feature type="compositionally biased region" description="Polar residues" evidence="1">
    <location>
        <begin position="593"/>
        <end position="606"/>
    </location>
</feature>
<dbReference type="AlphaFoldDB" id="A0A3N4HP64"/>
<proteinExistence type="predicted"/>
<feature type="region of interest" description="Disordered" evidence="1">
    <location>
        <begin position="271"/>
        <end position="301"/>
    </location>
</feature>